<keyword evidence="2" id="KW-1185">Reference proteome</keyword>
<dbReference type="EMBL" id="FZQP02006980">
    <property type="protein sequence ID" value="VVD05481.1"/>
    <property type="molecule type" value="Genomic_DNA"/>
</dbReference>
<dbReference type="AlphaFoldDB" id="A0A5E4R866"/>
<dbReference type="Proteomes" id="UP000324832">
    <property type="component" value="Unassembled WGS sequence"/>
</dbReference>
<protein>
    <submittedName>
        <fullName evidence="1">Uncharacterized protein</fullName>
    </submittedName>
</protein>
<proteinExistence type="predicted"/>
<gene>
    <name evidence="1" type="ORF">LSINAPIS_LOCUS15011</name>
</gene>
<accession>A0A5E4R866</accession>
<name>A0A5E4R866_9NEOP</name>
<evidence type="ECO:0000313" key="2">
    <source>
        <dbReference type="Proteomes" id="UP000324832"/>
    </source>
</evidence>
<reference evidence="1 2" key="1">
    <citation type="submission" date="2017-07" db="EMBL/GenBank/DDBJ databases">
        <authorList>
            <person name="Talla V."/>
            <person name="Backstrom N."/>
        </authorList>
    </citation>
    <scope>NUCLEOTIDE SEQUENCE [LARGE SCALE GENOMIC DNA]</scope>
</reference>
<sequence>MQDVTREAIVAGRRQASCLDHIFVRNATAASLHSYTVMKVKHANLVRSGFGIRYNWAVTLAALIGSQNSCSQTFLSSAQSPLLDDFCHYNVLCHFSGTCALRQSSEVMGPKLCTIGVRIELSRCRLHVSDKGAMFTPEHLPPLERVHFQHFLQ</sequence>
<evidence type="ECO:0000313" key="1">
    <source>
        <dbReference type="EMBL" id="VVD05481.1"/>
    </source>
</evidence>
<organism evidence="1 2">
    <name type="scientific">Leptidea sinapis</name>
    <dbReference type="NCBI Taxonomy" id="189913"/>
    <lineage>
        <taxon>Eukaryota</taxon>
        <taxon>Metazoa</taxon>
        <taxon>Ecdysozoa</taxon>
        <taxon>Arthropoda</taxon>
        <taxon>Hexapoda</taxon>
        <taxon>Insecta</taxon>
        <taxon>Pterygota</taxon>
        <taxon>Neoptera</taxon>
        <taxon>Endopterygota</taxon>
        <taxon>Lepidoptera</taxon>
        <taxon>Glossata</taxon>
        <taxon>Ditrysia</taxon>
        <taxon>Papilionoidea</taxon>
        <taxon>Pieridae</taxon>
        <taxon>Dismorphiinae</taxon>
        <taxon>Leptidea</taxon>
    </lineage>
</organism>